<dbReference type="EMBL" id="CP007142">
    <property type="protein sequence ID" value="AJQ97497.1"/>
    <property type="molecule type" value="Genomic_DNA"/>
</dbReference>
<proteinExistence type="predicted"/>
<keyword evidence="2" id="KW-1185">Reference proteome</keyword>
<evidence type="ECO:0000313" key="1">
    <source>
        <dbReference type="EMBL" id="AJQ97497.1"/>
    </source>
</evidence>
<organism evidence="1 2">
    <name type="scientific">Gynuella sunshinyii YC6258</name>
    <dbReference type="NCBI Taxonomy" id="1445510"/>
    <lineage>
        <taxon>Bacteria</taxon>
        <taxon>Pseudomonadati</taxon>
        <taxon>Pseudomonadota</taxon>
        <taxon>Gammaproteobacteria</taxon>
        <taxon>Oceanospirillales</taxon>
        <taxon>Saccharospirillaceae</taxon>
        <taxon>Gynuella</taxon>
    </lineage>
</organism>
<dbReference type="KEGG" id="gsn:YC6258_05469"/>
<evidence type="ECO:0000313" key="2">
    <source>
        <dbReference type="Proteomes" id="UP000032266"/>
    </source>
</evidence>
<accession>A0A0C5VS58</accession>
<dbReference type="AlphaFoldDB" id="A0A0C5VS58"/>
<reference evidence="1 2" key="1">
    <citation type="submission" date="2014-01" db="EMBL/GenBank/DDBJ databases">
        <title>Full genme sequencing of cellulolytic bacterium Gynuella sunshinyii YC6258T gen. nov., sp. nov.</title>
        <authorList>
            <person name="Khan H."/>
            <person name="Chung E.J."/>
            <person name="Chung Y.R."/>
        </authorList>
    </citation>
    <scope>NUCLEOTIDE SEQUENCE [LARGE SCALE GENOMIC DNA]</scope>
    <source>
        <strain evidence="1 2">YC6258</strain>
    </source>
</reference>
<sequence>MDRQSDSGRQFEKQFRCFAGQRSSFEKVRDYFQLSRTPPNLLAT</sequence>
<protein>
    <submittedName>
        <fullName evidence="1">Uncharacterized protein</fullName>
    </submittedName>
</protein>
<gene>
    <name evidence="1" type="ORF">YC6258_05469</name>
</gene>
<dbReference type="STRING" id="1445510.YC6258_05469"/>
<name>A0A0C5VS58_9GAMM</name>
<dbReference type="HOGENOM" id="CLU_3216908_0_0_6"/>
<dbReference type="Proteomes" id="UP000032266">
    <property type="component" value="Chromosome"/>
</dbReference>